<gene>
    <name evidence="5" type="ORF">OVN18_04880</name>
</gene>
<keyword evidence="2" id="KW-0238">DNA-binding</keyword>
<dbReference type="Proteomes" id="UP001164706">
    <property type="component" value="Chromosome"/>
</dbReference>
<reference evidence="5" key="1">
    <citation type="submission" date="2022-11" db="EMBL/GenBank/DDBJ databases">
        <title>Description of Microcella daejonensis nov. sp, isolated from riverside soil.</title>
        <authorList>
            <person name="Molina K.M."/>
            <person name="Kim S.B."/>
        </authorList>
    </citation>
    <scope>NUCLEOTIDE SEQUENCE</scope>
    <source>
        <strain evidence="5">MMS21-STM12</strain>
    </source>
</reference>
<dbReference type="Pfam" id="PF07883">
    <property type="entry name" value="Cupin_2"/>
    <property type="match status" value="1"/>
</dbReference>
<dbReference type="CDD" id="cd02209">
    <property type="entry name" value="cupin_XRE_C"/>
    <property type="match status" value="1"/>
</dbReference>
<dbReference type="Gene3D" id="2.60.120.10">
    <property type="entry name" value="Jelly Rolls"/>
    <property type="match status" value="1"/>
</dbReference>
<proteinExistence type="predicted"/>
<organism evidence="5 6">
    <name type="scientific">Microcella daejeonensis</name>
    <dbReference type="NCBI Taxonomy" id="2994971"/>
    <lineage>
        <taxon>Bacteria</taxon>
        <taxon>Bacillati</taxon>
        <taxon>Actinomycetota</taxon>
        <taxon>Actinomycetes</taxon>
        <taxon>Micrococcales</taxon>
        <taxon>Microbacteriaceae</taxon>
        <taxon>Microcella</taxon>
    </lineage>
</organism>
<evidence type="ECO:0000259" key="4">
    <source>
        <dbReference type="PROSITE" id="PS50943"/>
    </source>
</evidence>
<dbReference type="InterPro" id="IPR001387">
    <property type="entry name" value="Cro/C1-type_HTH"/>
</dbReference>
<evidence type="ECO:0000313" key="5">
    <source>
        <dbReference type="EMBL" id="WAB82341.1"/>
    </source>
</evidence>
<dbReference type="AlphaFoldDB" id="A0A9E8SA88"/>
<evidence type="ECO:0000256" key="2">
    <source>
        <dbReference type="ARBA" id="ARBA00023125"/>
    </source>
</evidence>
<dbReference type="InterPro" id="IPR010982">
    <property type="entry name" value="Lambda_DNA-bd_dom_sf"/>
</dbReference>
<dbReference type="InterPro" id="IPR050807">
    <property type="entry name" value="TransReg_Diox_bact_type"/>
</dbReference>
<evidence type="ECO:0000256" key="3">
    <source>
        <dbReference type="ARBA" id="ARBA00023163"/>
    </source>
</evidence>
<dbReference type="CDD" id="cd00093">
    <property type="entry name" value="HTH_XRE"/>
    <property type="match status" value="1"/>
</dbReference>
<name>A0A9E8SA88_9MICO</name>
<dbReference type="KEGG" id="mdb:OVN18_04880"/>
<keyword evidence="3" id="KW-0804">Transcription</keyword>
<dbReference type="InterPro" id="IPR014710">
    <property type="entry name" value="RmlC-like_jellyroll"/>
</dbReference>
<keyword evidence="6" id="KW-1185">Reference proteome</keyword>
<dbReference type="Gene3D" id="1.10.260.40">
    <property type="entry name" value="lambda repressor-like DNA-binding domains"/>
    <property type="match status" value="1"/>
</dbReference>
<dbReference type="GO" id="GO:0003700">
    <property type="term" value="F:DNA-binding transcription factor activity"/>
    <property type="evidence" value="ECO:0007669"/>
    <property type="project" value="TreeGrafter"/>
</dbReference>
<dbReference type="RefSeq" id="WP_267782333.1">
    <property type="nucleotide sequence ID" value="NZ_CP113089.1"/>
</dbReference>
<dbReference type="EMBL" id="CP113089">
    <property type="protein sequence ID" value="WAB82341.1"/>
    <property type="molecule type" value="Genomic_DNA"/>
</dbReference>
<protein>
    <submittedName>
        <fullName evidence="5">Cupin domain-containing protein</fullName>
    </submittedName>
</protein>
<dbReference type="InterPro" id="IPR011051">
    <property type="entry name" value="RmlC_Cupin_sf"/>
</dbReference>
<evidence type="ECO:0000313" key="6">
    <source>
        <dbReference type="Proteomes" id="UP001164706"/>
    </source>
</evidence>
<dbReference type="GO" id="GO:0003677">
    <property type="term" value="F:DNA binding"/>
    <property type="evidence" value="ECO:0007669"/>
    <property type="project" value="UniProtKB-KW"/>
</dbReference>
<sequence>MPAPDDLALAIGARVREERRRRDWTLDRLAEASAVSRRMLVTVEQGAANPSIATLLRLSDALGIGLPELVAQPRSAGAQVTRAGDGALLWQGEHGGRGVLVATAPGPVIHELWHWTMQPGDRLASEPHRAGCRELLHVLDGAVVITVGDEHHELAAGDALAFSGDEPHAYACAGATPASFALTVLEPAGPAADAAASTTHAARS</sequence>
<feature type="domain" description="HTH cro/C1-type" evidence="4">
    <location>
        <begin position="15"/>
        <end position="69"/>
    </location>
</feature>
<dbReference type="GO" id="GO:0005829">
    <property type="term" value="C:cytosol"/>
    <property type="evidence" value="ECO:0007669"/>
    <property type="project" value="TreeGrafter"/>
</dbReference>
<accession>A0A9E8SA88</accession>
<evidence type="ECO:0000256" key="1">
    <source>
        <dbReference type="ARBA" id="ARBA00023015"/>
    </source>
</evidence>
<dbReference type="PANTHER" id="PTHR46797:SF23">
    <property type="entry name" value="HTH-TYPE TRANSCRIPTIONAL REGULATOR SUTR"/>
    <property type="match status" value="1"/>
</dbReference>
<dbReference type="Pfam" id="PF01381">
    <property type="entry name" value="HTH_3"/>
    <property type="match status" value="1"/>
</dbReference>
<keyword evidence="1" id="KW-0805">Transcription regulation</keyword>
<dbReference type="SUPFAM" id="SSF47413">
    <property type="entry name" value="lambda repressor-like DNA-binding domains"/>
    <property type="match status" value="1"/>
</dbReference>
<dbReference type="PROSITE" id="PS50943">
    <property type="entry name" value="HTH_CROC1"/>
    <property type="match status" value="1"/>
</dbReference>
<dbReference type="InterPro" id="IPR013096">
    <property type="entry name" value="Cupin_2"/>
</dbReference>
<dbReference type="SUPFAM" id="SSF51182">
    <property type="entry name" value="RmlC-like cupins"/>
    <property type="match status" value="1"/>
</dbReference>
<dbReference type="SMART" id="SM00530">
    <property type="entry name" value="HTH_XRE"/>
    <property type="match status" value="1"/>
</dbReference>
<dbReference type="PANTHER" id="PTHR46797">
    <property type="entry name" value="HTH-TYPE TRANSCRIPTIONAL REGULATOR"/>
    <property type="match status" value="1"/>
</dbReference>